<evidence type="ECO:0000256" key="5">
    <source>
        <dbReference type="ARBA" id="ARBA00022692"/>
    </source>
</evidence>
<keyword evidence="9" id="KW-0460">Magnesium</keyword>
<dbReference type="AlphaFoldDB" id="A0A2L2YBW4"/>
<dbReference type="InterPro" id="IPR001054">
    <property type="entry name" value="A/G_cyclase"/>
</dbReference>
<evidence type="ECO:0000259" key="16">
    <source>
        <dbReference type="PROSITE" id="PS50125"/>
    </source>
</evidence>
<evidence type="ECO:0000256" key="9">
    <source>
        <dbReference type="ARBA" id="ARBA00022842"/>
    </source>
</evidence>
<dbReference type="GO" id="GO:0005524">
    <property type="term" value="F:ATP binding"/>
    <property type="evidence" value="ECO:0007669"/>
    <property type="project" value="UniProtKB-KW"/>
</dbReference>
<comment type="similarity">
    <text evidence="14">Belongs to the adenylyl cyclase class-4/guanylyl cyclase family.</text>
</comment>
<keyword evidence="8" id="KW-0067">ATP-binding</keyword>
<evidence type="ECO:0000256" key="11">
    <source>
        <dbReference type="ARBA" id="ARBA00022998"/>
    </source>
</evidence>
<dbReference type="GO" id="GO:0007193">
    <property type="term" value="P:adenylate cyclase-inhibiting G protein-coupled receptor signaling pathway"/>
    <property type="evidence" value="ECO:0007669"/>
    <property type="project" value="TreeGrafter"/>
</dbReference>
<dbReference type="EC" id="4.6.1.1" evidence="4"/>
<dbReference type="GO" id="GO:0004016">
    <property type="term" value="F:adenylate cyclase activity"/>
    <property type="evidence" value="ECO:0007669"/>
    <property type="project" value="UniProtKB-EC"/>
</dbReference>
<dbReference type="Gene3D" id="3.30.70.1230">
    <property type="entry name" value="Nucleotide cyclase"/>
    <property type="match status" value="1"/>
</dbReference>
<evidence type="ECO:0000256" key="6">
    <source>
        <dbReference type="ARBA" id="ARBA00022723"/>
    </source>
</evidence>
<feature type="transmembrane region" description="Helical" evidence="15">
    <location>
        <begin position="12"/>
        <end position="30"/>
    </location>
</feature>
<evidence type="ECO:0000256" key="1">
    <source>
        <dbReference type="ARBA" id="ARBA00001593"/>
    </source>
</evidence>
<dbReference type="SMART" id="SM00044">
    <property type="entry name" value="CYCc"/>
    <property type="match status" value="1"/>
</dbReference>
<evidence type="ECO:0000256" key="2">
    <source>
        <dbReference type="ARBA" id="ARBA00001946"/>
    </source>
</evidence>
<comment type="subcellular location">
    <subcellularLocation>
        <location evidence="3">Membrane</location>
        <topology evidence="3">Multi-pass membrane protein</topology>
    </subcellularLocation>
</comment>
<reference evidence="17" key="1">
    <citation type="journal article" date="2016" name="Mol. Ecol. Resour.">
        <title>Evaluation of the impact of RNA preservation methods of spiders for de novo transcriptome assembly.</title>
        <authorList>
            <person name="Kono N."/>
            <person name="Nakamura H."/>
            <person name="Ito Y."/>
            <person name="Tomita M."/>
            <person name="Arakawa K."/>
        </authorList>
    </citation>
    <scope>NUCLEOTIDE SEQUENCE</scope>
    <source>
        <tissue evidence="17">Whole body</tissue>
    </source>
</reference>
<feature type="domain" description="Guanylate cyclase" evidence="16">
    <location>
        <begin position="146"/>
        <end position="290"/>
    </location>
</feature>
<evidence type="ECO:0000256" key="12">
    <source>
        <dbReference type="ARBA" id="ARBA00023136"/>
    </source>
</evidence>
<accession>A0A2L2YBW4</accession>
<evidence type="ECO:0000256" key="3">
    <source>
        <dbReference type="ARBA" id="ARBA00004141"/>
    </source>
</evidence>
<dbReference type="InterPro" id="IPR018297">
    <property type="entry name" value="A/G_cyclase_CS"/>
</dbReference>
<keyword evidence="12 15" id="KW-0472">Membrane</keyword>
<keyword evidence="5 15" id="KW-0812">Transmembrane</keyword>
<organism evidence="17">
    <name type="scientific">Parasteatoda tepidariorum</name>
    <name type="common">Common house spider</name>
    <name type="synonym">Achaearanea tepidariorum</name>
    <dbReference type="NCBI Taxonomy" id="114398"/>
    <lineage>
        <taxon>Eukaryota</taxon>
        <taxon>Metazoa</taxon>
        <taxon>Ecdysozoa</taxon>
        <taxon>Arthropoda</taxon>
        <taxon>Chelicerata</taxon>
        <taxon>Arachnida</taxon>
        <taxon>Araneae</taxon>
        <taxon>Araneomorphae</taxon>
        <taxon>Entelegynae</taxon>
        <taxon>Araneoidea</taxon>
        <taxon>Theridiidae</taxon>
        <taxon>Parasteatoda</taxon>
    </lineage>
</organism>
<dbReference type="GO" id="GO:0035556">
    <property type="term" value="P:intracellular signal transduction"/>
    <property type="evidence" value="ECO:0007669"/>
    <property type="project" value="InterPro"/>
</dbReference>
<dbReference type="InterPro" id="IPR029787">
    <property type="entry name" value="Nucleotide_cyclase"/>
</dbReference>
<dbReference type="Pfam" id="PF00211">
    <property type="entry name" value="Guanylate_cyc"/>
    <property type="match status" value="1"/>
</dbReference>
<dbReference type="CDD" id="cd07302">
    <property type="entry name" value="CHD"/>
    <property type="match status" value="1"/>
</dbReference>
<dbReference type="FunFam" id="3.30.70.1230:FF:000032">
    <property type="entry name" value="Adenylyl cyclase 78C"/>
    <property type="match status" value="1"/>
</dbReference>
<name>A0A2L2YBW4_PARTP</name>
<dbReference type="GO" id="GO:0046872">
    <property type="term" value="F:metal ion binding"/>
    <property type="evidence" value="ECO:0007669"/>
    <property type="project" value="UniProtKB-KW"/>
</dbReference>
<evidence type="ECO:0000256" key="14">
    <source>
        <dbReference type="RuleBase" id="RU000405"/>
    </source>
</evidence>
<dbReference type="GO" id="GO:0005886">
    <property type="term" value="C:plasma membrane"/>
    <property type="evidence" value="ECO:0007669"/>
    <property type="project" value="TreeGrafter"/>
</dbReference>
<dbReference type="GO" id="GO:0007189">
    <property type="term" value="P:adenylate cyclase-activating G protein-coupled receptor signaling pathway"/>
    <property type="evidence" value="ECO:0007669"/>
    <property type="project" value="TreeGrafter"/>
</dbReference>
<dbReference type="PANTHER" id="PTHR45627:SF12">
    <property type="entry name" value="ADENYLATE CYCLASE TYPE 2"/>
    <property type="match status" value="1"/>
</dbReference>
<keyword evidence="13 14" id="KW-0456">Lyase</keyword>
<dbReference type="EMBL" id="IAAA01016874">
    <property type="protein sequence ID" value="LAA05641.1"/>
    <property type="molecule type" value="mRNA"/>
</dbReference>
<evidence type="ECO:0000256" key="8">
    <source>
        <dbReference type="ARBA" id="ARBA00022840"/>
    </source>
</evidence>
<evidence type="ECO:0000256" key="4">
    <source>
        <dbReference type="ARBA" id="ARBA00012201"/>
    </source>
</evidence>
<dbReference type="OrthoDB" id="10261550at2759"/>
<dbReference type="GO" id="GO:0006171">
    <property type="term" value="P:cAMP biosynthetic process"/>
    <property type="evidence" value="ECO:0007669"/>
    <property type="project" value="UniProtKB-KW"/>
</dbReference>
<keyword evidence="6" id="KW-0479">Metal-binding</keyword>
<keyword evidence="10 15" id="KW-1133">Transmembrane helix</keyword>
<comment type="cofactor">
    <cofactor evidence="2">
        <name>Mg(2+)</name>
        <dbReference type="ChEBI" id="CHEBI:18420"/>
    </cofactor>
</comment>
<proteinExistence type="evidence at transcript level"/>
<dbReference type="PROSITE" id="PS50125">
    <property type="entry name" value="GUANYLATE_CYCLASE_2"/>
    <property type="match status" value="1"/>
</dbReference>
<comment type="catalytic activity">
    <reaction evidence="1">
        <text>ATP = 3',5'-cyclic AMP + diphosphate</text>
        <dbReference type="Rhea" id="RHEA:15389"/>
        <dbReference type="ChEBI" id="CHEBI:30616"/>
        <dbReference type="ChEBI" id="CHEBI:33019"/>
        <dbReference type="ChEBI" id="CHEBI:58165"/>
        <dbReference type="EC" id="4.6.1.1"/>
    </reaction>
</comment>
<keyword evidence="11" id="KW-0115">cAMP biosynthesis</keyword>
<protein>
    <recommendedName>
        <fullName evidence="4">adenylate cyclase</fullName>
        <ecNumber evidence="4">4.6.1.1</ecNumber>
    </recommendedName>
</protein>
<keyword evidence="7" id="KW-0547">Nucleotide-binding</keyword>
<evidence type="ECO:0000256" key="13">
    <source>
        <dbReference type="ARBA" id="ARBA00023239"/>
    </source>
</evidence>
<evidence type="ECO:0000256" key="15">
    <source>
        <dbReference type="SAM" id="Phobius"/>
    </source>
</evidence>
<dbReference type="SUPFAM" id="SSF55073">
    <property type="entry name" value="Nucleotide cyclase"/>
    <property type="match status" value="1"/>
</dbReference>
<dbReference type="PANTHER" id="PTHR45627">
    <property type="entry name" value="ADENYLATE CYCLASE TYPE 1"/>
    <property type="match status" value="1"/>
</dbReference>
<evidence type="ECO:0000256" key="7">
    <source>
        <dbReference type="ARBA" id="ARBA00022741"/>
    </source>
</evidence>
<evidence type="ECO:0000256" key="10">
    <source>
        <dbReference type="ARBA" id="ARBA00022989"/>
    </source>
</evidence>
<sequence length="350" mass="39829">MTTTSVFLRIHFLLKLILNGVALSIIWYRMDEGKEDIFEQASAKLSDWEEFGFPADRSHCYYLTFVLLILHILDRQIEYVCRLDFLEKVKLRAEQEEVKTMEMLNRILLFNILPPHVARFYLTMQLESHGQRVEVGSFHEERCAVAVLFASIPSFADFYYEDKQNEEGLRCIQLLNEIICDFDKLLRQREFQAVEKIKTIGSTYMAACGLQTQEKGSLVSEENPTGNVATLSKFAVAMMHALHELNKDAMQDFQLRAGISVGPVMAGVVGTVKPQYDIWGDTVNVASRMDSTGIPGRIQVTKEVADLLSSADNPYQMECRGEIFVKGKGKLTTYLLKTSYDEPGFETTEL</sequence>
<evidence type="ECO:0000313" key="17">
    <source>
        <dbReference type="EMBL" id="LAA05641.1"/>
    </source>
</evidence>
<dbReference type="PROSITE" id="PS00452">
    <property type="entry name" value="GUANYLATE_CYCLASE_1"/>
    <property type="match status" value="1"/>
</dbReference>